<evidence type="ECO:0000256" key="2">
    <source>
        <dbReference type="ARBA" id="ARBA00022500"/>
    </source>
</evidence>
<evidence type="ECO:0000313" key="8">
    <source>
        <dbReference type="EMBL" id="OLP56605.1"/>
    </source>
</evidence>
<dbReference type="SUPFAM" id="SSF158472">
    <property type="entry name" value="HAMP domain-like"/>
    <property type="match status" value="1"/>
</dbReference>
<feature type="domain" description="Methyl-accepting transducer" evidence="6">
    <location>
        <begin position="351"/>
        <end position="580"/>
    </location>
</feature>
<evidence type="ECO:0000256" key="3">
    <source>
        <dbReference type="ARBA" id="ARBA00029447"/>
    </source>
</evidence>
<evidence type="ECO:0000256" key="4">
    <source>
        <dbReference type="PROSITE-ProRule" id="PRU00284"/>
    </source>
</evidence>
<dbReference type="InterPro" id="IPR051310">
    <property type="entry name" value="MCP_chemotaxis"/>
</dbReference>
<dbReference type="SMART" id="SM00283">
    <property type="entry name" value="MA"/>
    <property type="match status" value="1"/>
</dbReference>
<dbReference type="PANTHER" id="PTHR43531">
    <property type="entry name" value="PROTEIN ICFG"/>
    <property type="match status" value="1"/>
</dbReference>
<dbReference type="SMART" id="SM00304">
    <property type="entry name" value="HAMP"/>
    <property type="match status" value="2"/>
</dbReference>
<protein>
    <recommendedName>
        <fullName evidence="10">Methyl-accepting chemotaxis protein</fullName>
    </recommendedName>
</protein>
<reference evidence="8 9" key="1">
    <citation type="submission" date="2016-09" db="EMBL/GenBank/DDBJ databases">
        <title>Rhizobium sp. nov., a novel species isolated from the rice rhizosphere.</title>
        <authorList>
            <person name="Zhao J."/>
            <person name="Zhang X."/>
        </authorList>
    </citation>
    <scope>NUCLEOTIDE SEQUENCE [LARGE SCALE GENOMIC DNA]</scope>
    <source>
        <strain evidence="8 9">MH17</strain>
    </source>
</reference>
<dbReference type="PROSITE" id="PS50111">
    <property type="entry name" value="CHEMOTAXIS_TRANSDUC_2"/>
    <property type="match status" value="1"/>
</dbReference>
<dbReference type="InterPro" id="IPR003660">
    <property type="entry name" value="HAMP_dom"/>
</dbReference>
<dbReference type="Gene3D" id="1.10.287.950">
    <property type="entry name" value="Methyl-accepting chemotaxis protein"/>
    <property type="match status" value="1"/>
</dbReference>
<proteinExistence type="inferred from homology"/>
<comment type="subcellular location">
    <subcellularLocation>
        <location evidence="1">Membrane</location>
    </subcellularLocation>
</comment>
<keyword evidence="2" id="KW-0145">Chemotaxis</keyword>
<dbReference type="CDD" id="cd11386">
    <property type="entry name" value="MCP_signal"/>
    <property type="match status" value="1"/>
</dbReference>
<keyword evidence="5" id="KW-1133">Transmembrane helix</keyword>
<comment type="similarity">
    <text evidence="3">Belongs to the methyl-accepting chemotaxis (MCP) protein family.</text>
</comment>
<dbReference type="GO" id="GO:0006935">
    <property type="term" value="P:chemotaxis"/>
    <property type="evidence" value="ECO:0007669"/>
    <property type="project" value="UniProtKB-KW"/>
</dbReference>
<accession>A0A1Q9AMM9</accession>
<dbReference type="AlphaFoldDB" id="A0A1Q9AMM9"/>
<keyword evidence="5" id="KW-0472">Membrane</keyword>
<dbReference type="STRING" id="1672749.BJF92_10940"/>
<evidence type="ECO:0000259" key="7">
    <source>
        <dbReference type="PROSITE" id="PS50885"/>
    </source>
</evidence>
<dbReference type="InterPro" id="IPR004089">
    <property type="entry name" value="MCPsignal_dom"/>
</dbReference>
<keyword evidence="5" id="KW-0812">Transmembrane</keyword>
<evidence type="ECO:0000313" key="9">
    <source>
        <dbReference type="Proteomes" id="UP000186143"/>
    </source>
</evidence>
<name>A0A1Q9AMM9_9HYPH</name>
<sequence>MNRLSFLAKFVVVLTILSIVGIGAVAFLTYQMVNISANYNELASGKLYASQRLTRANRAIQGLRAASGDSMNADTPAGFAAAAKEAKEARTTVEESFVHALQAVPGHGELLAQQKLAMEVLQQKCAPLWVFLDGQGTPSEQQSFAKNGLPECRKGLIDVSQTLGTVGVSFVNESFKELGVLGDTTYRATATAVILVSVTLILAFAGSLFMLRRSIVMPTLRLARTMESLAGGDLSAEVEGTTRQDELGVMARALQYFKDRTQEAGALARDAERMRAEADAERQRNLDADTRRAAAMGEATRGLGQALEHLAGGDLSFRLKTPFAPEFEQLRANFNRASEHLGEVIASVSEVATLIDVGTSEINQGSQDLARRTEQQAAALEETAATLGQITSGVSGAAKRLEEARAFTQRASSGATQSSSVVAEAIDAMRRIEESSNQVSSIISVIDEIAFQTNLLALNAGVEAARAGEAGKGFAVVAQEVRDLAQRSAKAAKEIKALIHTSSEQVEGGVRLVNVTGDALTVIGGHIDEINRQMEALAMAAREQSVGLSEINNTVNSMDQVTQKNAALVEESNMASAALAGEAARLRSMVESFRLQNQHMAHRKVA</sequence>
<dbReference type="RefSeq" id="WP_075633621.1">
    <property type="nucleotide sequence ID" value="NZ_MKIO01000021.1"/>
</dbReference>
<feature type="domain" description="HAMP" evidence="7">
    <location>
        <begin position="301"/>
        <end position="346"/>
    </location>
</feature>
<evidence type="ECO:0008006" key="10">
    <source>
        <dbReference type="Google" id="ProtNLM"/>
    </source>
</evidence>
<evidence type="ECO:0000259" key="6">
    <source>
        <dbReference type="PROSITE" id="PS50111"/>
    </source>
</evidence>
<organism evidence="8 9">
    <name type="scientific">Xaviernesmea rhizosphaerae</name>
    <dbReference type="NCBI Taxonomy" id="1672749"/>
    <lineage>
        <taxon>Bacteria</taxon>
        <taxon>Pseudomonadati</taxon>
        <taxon>Pseudomonadota</taxon>
        <taxon>Alphaproteobacteria</taxon>
        <taxon>Hyphomicrobiales</taxon>
        <taxon>Rhizobiaceae</taxon>
        <taxon>Rhizobium/Agrobacterium group</taxon>
        <taxon>Xaviernesmea</taxon>
    </lineage>
</organism>
<dbReference type="SUPFAM" id="SSF58104">
    <property type="entry name" value="Methyl-accepting chemotaxis protein (MCP) signaling domain"/>
    <property type="match status" value="1"/>
</dbReference>
<evidence type="ECO:0000256" key="5">
    <source>
        <dbReference type="SAM" id="Phobius"/>
    </source>
</evidence>
<feature type="domain" description="HAMP" evidence="7">
    <location>
        <begin position="213"/>
        <end position="266"/>
    </location>
</feature>
<keyword evidence="4" id="KW-0807">Transducer</keyword>
<feature type="transmembrane region" description="Helical" evidence="5">
    <location>
        <begin position="7"/>
        <end position="30"/>
    </location>
</feature>
<feature type="transmembrane region" description="Helical" evidence="5">
    <location>
        <begin position="188"/>
        <end position="211"/>
    </location>
</feature>
<dbReference type="GO" id="GO:0016020">
    <property type="term" value="C:membrane"/>
    <property type="evidence" value="ECO:0007669"/>
    <property type="project" value="UniProtKB-SubCell"/>
</dbReference>
<dbReference type="EMBL" id="MKIO01000021">
    <property type="protein sequence ID" value="OLP56605.1"/>
    <property type="molecule type" value="Genomic_DNA"/>
</dbReference>
<dbReference type="Pfam" id="PF00015">
    <property type="entry name" value="MCPsignal"/>
    <property type="match status" value="1"/>
</dbReference>
<gene>
    <name evidence="8" type="ORF">BJF92_10940</name>
</gene>
<dbReference type="PROSITE" id="PS50885">
    <property type="entry name" value="HAMP"/>
    <property type="match status" value="2"/>
</dbReference>
<dbReference type="PANTHER" id="PTHR43531:SF11">
    <property type="entry name" value="METHYL-ACCEPTING CHEMOTAXIS PROTEIN 3"/>
    <property type="match status" value="1"/>
</dbReference>
<evidence type="ECO:0000256" key="1">
    <source>
        <dbReference type="ARBA" id="ARBA00004370"/>
    </source>
</evidence>
<dbReference type="Gene3D" id="6.10.340.10">
    <property type="match status" value="1"/>
</dbReference>
<dbReference type="CDD" id="cd06225">
    <property type="entry name" value="HAMP"/>
    <property type="match status" value="1"/>
</dbReference>
<dbReference type="OrthoDB" id="3378718at2"/>
<dbReference type="GO" id="GO:0007165">
    <property type="term" value="P:signal transduction"/>
    <property type="evidence" value="ECO:0007669"/>
    <property type="project" value="UniProtKB-KW"/>
</dbReference>
<dbReference type="FunFam" id="1.10.287.950:FF:000001">
    <property type="entry name" value="Methyl-accepting chemotaxis sensory transducer"/>
    <property type="match status" value="1"/>
</dbReference>
<dbReference type="Proteomes" id="UP000186143">
    <property type="component" value="Unassembled WGS sequence"/>
</dbReference>
<comment type="caution">
    <text evidence="8">The sequence shown here is derived from an EMBL/GenBank/DDBJ whole genome shotgun (WGS) entry which is preliminary data.</text>
</comment>
<dbReference type="Pfam" id="PF00672">
    <property type="entry name" value="HAMP"/>
    <property type="match status" value="2"/>
</dbReference>